<sequence>MFAGTAIANRNLLPPFVVYKGQHLYLASASSSSSKPSSAASSSTPQKAKSNSDTVTVTRQRTLTDSGEDDIPLGVLRGIRDLVEYKRFSGKNDNIITKTFNKALPKSVTMDNRGRHSKRLTDEVSVNQFIERYHPAISHYSRGKTPIRRCLPNDLTLTDIHRKYVSTHVNISYSAFYKVFKTMRISISSLGNEECDILTALSPSINETISELGKNGKDTAVLWHEAISGRRDEDIASAFHAYIGSLRDTEKLTMWLDNCSGQKKKQKKK</sequence>
<organism evidence="2 3">
    <name type="scientific">Plakobranchus ocellatus</name>
    <dbReference type="NCBI Taxonomy" id="259542"/>
    <lineage>
        <taxon>Eukaryota</taxon>
        <taxon>Metazoa</taxon>
        <taxon>Spiralia</taxon>
        <taxon>Lophotrochozoa</taxon>
        <taxon>Mollusca</taxon>
        <taxon>Gastropoda</taxon>
        <taxon>Heterobranchia</taxon>
        <taxon>Euthyneura</taxon>
        <taxon>Panpulmonata</taxon>
        <taxon>Sacoglossa</taxon>
        <taxon>Placobranchoidea</taxon>
        <taxon>Plakobranchidae</taxon>
        <taxon>Plakobranchus</taxon>
    </lineage>
</organism>
<comment type="caution">
    <text evidence="2">The sequence shown here is derived from an EMBL/GenBank/DDBJ whole genome shotgun (WGS) entry which is preliminary data.</text>
</comment>
<name>A0AAV4DM30_9GAST</name>
<accession>A0AAV4DM30</accession>
<evidence type="ECO:0000256" key="1">
    <source>
        <dbReference type="SAM" id="MobiDB-lite"/>
    </source>
</evidence>
<feature type="compositionally biased region" description="Low complexity" evidence="1">
    <location>
        <begin position="30"/>
        <end position="49"/>
    </location>
</feature>
<reference evidence="2 3" key="1">
    <citation type="journal article" date="2021" name="Elife">
        <title>Chloroplast acquisition without the gene transfer in kleptoplastic sea slugs, Plakobranchus ocellatus.</title>
        <authorList>
            <person name="Maeda T."/>
            <person name="Takahashi S."/>
            <person name="Yoshida T."/>
            <person name="Shimamura S."/>
            <person name="Takaki Y."/>
            <person name="Nagai Y."/>
            <person name="Toyoda A."/>
            <person name="Suzuki Y."/>
            <person name="Arimoto A."/>
            <person name="Ishii H."/>
            <person name="Satoh N."/>
            <person name="Nishiyama T."/>
            <person name="Hasebe M."/>
            <person name="Maruyama T."/>
            <person name="Minagawa J."/>
            <person name="Obokata J."/>
            <person name="Shigenobu S."/>
        </authorList>
    </citation>
    <scope>NUCLEOTIDE SEQUENCE [LARGE SCALE GENOMIC DNA]</scope>
</reference>
<evidence type="ECO:0000313" key="3">
    <source>
        <dbReference type="Proteomes" id="UP000735302"/>
    </source>
</evidence>
<dbReference type="EMBL" id="BLXT01008059">
    <property type="protein sequence ID" value="GFO45362.1"/>
    <property type="molecule type" value="Genomic_DNA"/>
</dbReference>
<dbReference type="Proteomes" id="UP000735302">
    <property type="component" value="Unassembled WGS sequence"/>
</dbReference>
<protein>
    <submittedName>
        <fullName evidence="2">Sorting nexin</fullName>
    </submittedName>
</protein>
<keyword evidence="3" id="KW-1185">Reference proteome</keyword>
<gene>
    <name evidence="2" type="ORF">PoB_007186700</name>
</gene>
<proteinExistence type="predicted"/>
<feature type="compositionally biased region" description="Polar residues" evidence="1">
    <location>
        <begin position="51"/>
        <end position="65"/>
    </location>
</feature>
<feature type="region of interest" description="Disordered" evidence="1">
    <location>
        <begin position="30"/>
        <end position="67"/>
    </location>
</feature>
<dbReference type="AlphaFoldDB" id="A0AAV4DM30"/>
<evidence type="ECO:0000313" key="2">
    <source>
        <dbReference type="EMBL" id="GFO45362.1"/>
    </source>
</evidence>